<dbReference type="PANTHER" id="PTHR43827:SF3">
    <property type="entry name" value="NADP-DEPENDENT OXIDOREDUCTASE DOMAIN-CONTAINING PROTEIN"/>
    <property type="match status" value="1"/>
</dbReference>
<evidence type="ECO:0000256" key="2">
    <source>
        <dbReference type="ARBA" id="ARBA00008889"/>
    </source>
</evidence>
<sequence length="758" mass="82049">MHASLVARRAASAKTWTLANGAKIPQIGFGVYNLNKEQANASVAHALKTGYRHLDAAWVYKNEDAVGDAIRKSGVPRDELWLTSKLWNSFHGDNVEVGLDTSLKDLGVDYLDLYLVHWPVAFSNPNASQINSLKGQAGHPVEEAKLSENIAATWTKLEEQVKKGKIRNIGISNFNIRRTEEMLAADPEIKPVVNQVEVNWGVANDELLHYSEANQIFLQAHTPLGGNYNVERYLQNEVVQDIAQRNNMTPAQVYISWCLARGIIPIVKSSNPQRIEENFAALDKKLAWDDVKHLTRESQRNGLERSVEPSAYWGIGDVFEDGADQERLMSLKDTTFQVPTPHESKSQGEHFLEPRNDPNAPEIGPGGTQVRSLHSLASSSSTSRTAHPTAVQVALGGGKRAFSASARPRALAMGSVAEAAPPSAAETPEVNNSSLLASTSKAALRTPGIKWTDGEDGVARETRKINLYTVRRASAIASSNLAVAHASSSVSQRAFTSSARGEAFIAPTAGAAGQPLSPIEWSKRESRVYPERKRFLFDQYKSFLDTAPLVVLLAHRNIDVPTFNQIRKEIKAAGVPAAVPGLEASGSSEGAKLTVSRTALLRPLVRAHSSNAIQGLEEHLKGPTAMLTVPRLDPNHLSRVLRVLEKHSGSKVIAQERARLGGKLKPGEAEAIQRTIEKTPVLVPLIAVAEGKTLLDIPALGAVGKLPDLATLRAQIVGLLSAPASRLARVLSQASGADLALTLEARKRDLQKADEASQ</sequence>
<dbReference type="PRINTS" id="PR00069">
    <property type="entry name" value="ALDKETRDTASE"/>
</dbReference>
<dbReference type="STRING" id="1522189.A0A316VXB4"/>
<keyword evidence="8" id="KW-1185">Reference proteome</keyword>
<dbReference type="InterPro" id="IPR018170">
    <property type="entry name" value="Aldo/ket_reductase_CS"/>
</dbReference>
<feature type="compositionally biased region" description="Low complexity" evidence="5">
    <location>
        <begin position="371"/>
        <end position="387"/>
    </location>
</feature>
<protein>
    <recommendedName>
        <fullName evidence="6">NADP-dependent oxidoreductase domain-containing protein</fullName>
    </recommendedName>
</protein>
<dbReference type="RefSeq" id="XP_025369249.1">
    <property type="nucleotide sequence ID" value="XM_025511873.1"/>
</dbReference>
<evidence type="ECO:0000259" key="6">
    <source>
        <dbReference type="Pfam" id="PF00248"/>
    </source>
</evidence>
<name>A0A316VXB4_9BASI</name>
<evidence type="ECO:0000256" key="1">
    <source>
        <dbReference type="ARBA" id="ARBA00007905"/>
    </source>
</evidence>
<comment type="similarity">
    <text evidence="1">Belongs to the aldo/keto reductase family.</text>
</comment>
<dbReference type="CDD" id="cd19071">
    <property type="entry name" value="AKR_AKR1-5-like"/>
    <property type="match status" value="1"/>
</dbReference>
<accession>A0A316VXB4</accession>
<dbReference type="Pfam" id="PF00466">
    <property type="entry name" value="Ribosomal_L10"/>
    <property type="match status" value="1"/>
</dbReference>
<dbReference type="SUPFAM" id="SSF160369">
    <property type="entry name" value="Ribosomal protein L10-like"/>
    <property type="match status" value="1"/>
</dbReference>
<dbReference type="PROSITE" id="PS00062">
    <property type="entry name" value="ALDOKETO_REDUCTASE_2"/>
    <property type="match status" value="1"/>
</dbReference>
<dbReference type="Gene3D" id="3.20.20.100">
    <property type="entry name" value="NADP-dependent oxidoreductase domain"/>
    <property type="match status" value="1"/>
</dbReference>
<organism evidence="7 8">
    <name type="scientific">Ceraceosorus guamensis</name>
    <dbReference type="NCBI Taxonomy" id="1522189"/>
    <lineage>
        <taxon>Eukaryota</taxon>
        <taxon>Fungi</taxon>
        <taxon>Dikarya</taxon>
        <taxon>Basidiomycota</taxon>
        <taxon>Ustilaginomycotina</taxon>
        <taxon>Exobasidiomycetes</taxon>
        <taxon>Ceraceosorales</taxon>
        <taxon>Ceraceosoraceae</taxon>
        <taxon>Ceraceosorus</taxon>
    </lineage>
</organism>
<dbReference type="InterPro" id="IPR043141">
    <property type="entry name" value="Ribosomal_uL10-like_sf"/>
</dbReference>
<dbReference type="Gene3D" id="3.30.70.1730">
    <property type="match status" value="1"/>
</dbReference>
<comment type="similarity">
    <text evidence="2">Belongs to the universal ribosomal protein uL10 family.</text>
</comment>
<gene>
    <name evidence="7" type="ORF">IE81DRAFT_290923</name>
</gene>
<evidence type="ECO:0000256" key="5">
    <source>
        <dbReference type="SAM" id="MobiDB-lite"/>
    </source>
</evidence>
<evidence type="ECO:0000313" key="7">
    <source>
        <dbReference type="EMBL" id="PWN42089.1"/>
    </source>
</evidence>
<dbReference type="SUPFAM" id="SSF51430">
    <property type="entry name" value="NAD(P)-linked oxidoreductase"/>
    <property type="match status" value="1"/>
</dbReference>
<dbReference type="InterPro" id="IPR020471">
    <property type="entry name" value="AKR"/>
</dbReference>
<dbReference type="GeneID" id="37033743"/>
<evidence type="ECO:0000256" key="3">
    <source>
        <dbReference type="ARBA" id="ARBA00022857"/>
    </source>
</evidence>
<dbReference type="Pfam" id="PF00248">
    <property type="entry name" value="Aldo_ket_red"/>
    <property type="match status" value="1"/>
</dbReference>
<feature type="domain" description="NADP-dependent oxidoreductase" evidence="6">
    <location>
        <begin position="28"/>
        <end position="294"/>
    </location>
</feature>
<dbReference type="GO" id="GO:0016616">
    <property type="term" value="F:oxidoreductase activity, acting on the CH-OH group of donors, NAD or NADP as acceptor"/>
    <property type="evidence" value="ECO:0007669"/>
    <property type="project" value="UniProtKB-ARBA"/>
</dbReference>
<proteinExistence type="inferred from homology"/>
<dbReference type="AlphaFoldDB" id="A0A316VXB4"/>
<dbReference type="InterPro" id="IPR001790">
    <property type="entry name" value="Ribosomal_uL10"/>
</dbReference>
<dbReference type="EMBL" id="KZ819384">
    <property type="protein sequence ID" value="PWN42089.1"/>
    <property type="molecule type" value="Genomic_DNA"/>
</dbReference>
<keyword evidence="3" id="KW-0521">NADP</keyword>
<reference evidence="7 8" key="1">
    <citation type="journal article" date="2018" name="Mol. Biol. Evol.">
        <title>Broad Genomic Sampling Reveals a Smut Pathogenic Ancestry of the Fungal Clade Ustilaginomycotina.</title>
        <authorList>
            <person name="Kijpornyongpan T."/>
            <person name="Mondo S.J."/>
            <person name="Barry K."/>
            <person name="Sandor L."/>
            <person name="Lee J."/>
            <person name="Lipzen A."/>
            <person name="Pangilinan J."/>
            <person name="LaButti K."/>
            <person name="Hainaut M."/>
            <person name="Henrissat B."/>
            <person name="Grigoriev I.V."/>
            <person name="Spatafora J.W."/>
            <person name="Aime M.C."/>
        </authorList>
    </citation>
    <scope>NUCLEOTIDE SEQUENCE [LARGE SCALE GENOMIC DNA]</scope>
    <source>
        <strain evidence="7 8">MCA 4658</strain>
    </source>
</reference>
<dbReference type="PROSITE" id="PS00063">
    <property type="entry name" value="ALDOKETO_REDUCTASE_3"/>
    <property type="match status" value="1"/>
</dbReference>
<dbReference type="Proteomes" id="UP000245783">
    <property type="component" value="Unassembled WGS sequence"/>
</dbReference>
<dbReference type="InParanoid" id="A0A316VXB4"/>
<keyword evidence="4" id="KW-0560">Oxidoreductase</keyword>
<dbReference type="OrthoDB" id="878at2759"/>
<feature type="compositionally biased region" description="Basic and acidic residues" evidence="5">
    <location>
        <begin position="342"/>
        <end position="356"/>
    </location>
</feature>
<evidence type="ECO:0000256" key="4">
    <source>
        <dbReference type="ARBA" id="ARBA00023002"/>
    </source>
</evidence>
<evidence type="ECO:0000313" key="8">
    <source>
        <dbReference type="Proteomes" id="UP000245783"/>
    </source>
</evidence>
<dbReference type="PROSITE" id="PS00798">
    <property type="entry name" value="ALDOKETO_REDUCTASE_1"/>
    <property type="match status" value="1"/>
</dbReference>
<dbReference type="InterPro" id="IPR023210">
    <property type="entry name" value="NADP_OxRdtase_dom"/>
</dbReference>
<dbReference type="FunFam" id="3.20.20.100:FF:000002">
    <property type="entry name" value="2,5-diketo-D-gluconic acid reductase A"/>
    <property type="match status" value="1"/>
</dbReference>
<dbReference type="PANTHER" id="PTHR43827">
    <property type="entry name" value="2,5-DIKETO-D-GLUCONIC ACID REDUCTASE"/>
    <property type="match status" value="1"/>
</dbReference>
<feature type="region of interest" description="Disordered" evidence="5">
    <location>
        <begin position="338"/>
        <end position="389"/>
    </location>
</feature>
<dbReference type="InterPro" id="IPR036812">
    <property type="entry name" value="NAD(P)_OxRdtase_dom_sf"/>
</dbReference>